<keyword evidence="2" id="KW-1185">Reference proteome</keyword>
<evidence type="ECO:0000313" key="1">
    <source>
        <dbReference type="EMBL" id="CAD8129139.1"/>
    </source>
</evidence>
<proteinExistence type="predicted"/>
<dbReference type="EMBL" id="CAJJDN010000208">
    <property type="protein sequence ID" value="CAD8129139.1"/>
    <property type="molecule type" value="Genomic_DNA"/>
</dbReference>
<dbReference type="AlphaFoldDB" id="A0A8S1RQ23"/>
<dbReference type="Proteomes" id="UP000692954">
    <property type="component" value="Unassembled WGS sequence"/>
</dbReference>
<organism evidence="1 2">
    <name type="scientific">Paramecium sonneborni</name>
    <dbReference type="NCBI Taxonomy" id="65129"/>
    <lineage>
        <taxon>Eukaryota</taxon>
        <taxon>Sar</taxon>
        <taxon>Alveolata</taxon>
        <taxon>Ciliophora</taxon>
        <taxon>Intramacronucleata</taxon>
        <taxon>Oligohymenophorea</taxon>
        <taxon>Peniculida</taxon>
        <taxon>Parameciidae</taxon>
        <taxon>Paramecium</taxon>
    </lineage>
</organism>
<sequence>MEQQGQQIAQHYQLGFTLSVHLDWLATECQKKLFQLLNPFGNFQCNYLTWLIL</sequence>
<gene>
    <name evidence="1" type="ORF">PSON_ATCC_30995.1.T2080016</name>
</gene>
<comment type="caution">
    <text evidence="1">The sequence shown here is derived from an EMBL/GenBank/DDBJ whole genome shotgun (WGS) entry which is preliminary data.</text>
</comment>
<protein>
    <submittedName>
        <fullName evidence="1">Uncharacterized protein</fullName>
    </submittedName>
</protein>
<name>A0A8S1RQ23_9CILI</name>
<reference evidence="1" key="1">
    <citation type="submission" date="2021-01" db="EMBL/GenBank/DDBJ databases">
        <authorList>
            <consortium name="Genoscope - CEA"/>
            <person name="William W."/>
        </authorList>
    </citation>
    <scope>NUCLEOTIDE SEQUENCE</scope>
</reference>
<evidence type="ECO:0000313" key="2">
    <source>
        <dbReference type="Proteomes" id="UP000692954"/>
    </source>
</evidence>
<accession>A0A8S1RQ23</accession>